<feature type="domain" description="AB hydrolase-1" evidence="2">
    <location>
        <begin position="22"/>
        <end position="68"/>
    </location>
</feature>
<dbReference type="EMBL" id="SZPQ01000002">
    <property type="protein sequence ID" value="TKI08261.1"/>
    <property type="molecule type" value="Genomic_DNA"/>
</dbReference>
<reference evidence="3 4" key="1">
    <citation type="submission" date="2019-04" db="EMBL/GenBank/DDBJ databases">
        <authorList>
            <person name="Li M."/>
            <person name="Gao C."/>
        </authorList>
    </citation>
    <scope>NUCLEOTIDE SEQUENCE [LARGE SCALE GENOMIC DNA]</scope>
    <source>
        <strain evidence="3 4">BGMRC 2031</strain>
    </source>
</reference>
<evidence type="ECO:0000313" key="4">
    <source>
        <dbReference type="Proteomes" id="UP000305202"/>
    </source>
</evidence>
<name>A0ABY2SR93_9HYPH</name>
<accession>A0ABY2SR93</accession>
<keyword evidence="4" id="KW-1185">Reference proteome</keyword>
<dbReference type="PRINTS" id="PR00412">
    <property type="entry name" value="EPOXHYDRLASE"/>
</dbReference>
<dbReference type="GO" id="GO:0016787">
    <property type="term" value="F:hydrolase activity"/>
    <property type="evidence" value="ECO:0007669"/>
    <property type="project" value="UniProtKB-KW"/>
</dbReference>
<dbReference type="Gene3D" id="3.40.50.1820">
    <property type="entry name" value="alpha/beta hydrolase"/>
    <property type="match status" value="1"/>
</dbReference>
<dbReference type="InterPro" id="IPR000073">
    <property type="entry name" value="AB_hydrolase_1"/>
</dbReference>
<dbReference type="SUPFAM" id="SSF53474">
    <property type="entry name" value="alpha/beta-Hydrolases"/>
    <property type="match status" value="1"/>
</dbReference>
<evidence type="ECO:0000256" key="1">
    <source>
        <dbReference type="ARBA" id="ARBA00022801"/>
    </source>
</evidence>
<organism evidence="3 4">
    <name type="scientific">Martelella alba</name>
    <dbReference type="NCBI Taxonomy" id="2590451"/>
    <lineage>
        <taxon>Bacteria</taxon>
        <taxon>Pseudomonadati</taxon>
        <taxon>Pseudomonadota</taxon>
        <taxon>Alphaproteobacteria</taxon>
        <taxon>Hyphomicrobiales</taxon>
        <taxon>Aurantimonadaceae</taxon>
        <taxon>Martelella</taxon>
    </lineage>
</organism>
<gene>
    <name evidence="3" type="ORF">FCN80_03695</name>
</gene>
<dbReference type="Pfam" id="PF00561">
    <property type="entry name" value="Abhydrolase_1"/>
    <property type="match status" value="1"/>
</dbReference>
<dbReference type="InterPro" id="IPR029058">
    <property type="entry name" value="AB_hydrolase_fold"/>
</dbReference>
<evidence type="ECO:0000313" key="3">
    <source>
        <dbReference type="EMBL" id="TKI08261.1"/>
    </source>
</evidence>
<evidence type="ECO:0000259" key="2">
    <source>
        <dbReference type="Pfam" id="PF00561"/>
    </source>
</evidence>
<sequence>MRETILQTRAIKMRFLDAGKGPLILFCHGFPETAHAWRHQIEALAQAGYRAVAPDMRGYGKTDGPEVEFSRDVRLTLRKLIFAASGEAGPRKLGDGTPNPSSVARIFFPARAIGSNRSGQGG</sequence>
<keyword evidence="1 3" id="KW-0378">Hydrolase</keyword>
<dbReference type="PANTHER" id="PTHR43329">
    <property type="entry name" value="EPOXIDE HYDROLASE"/>
    <property type="match status" value="1"/>
</dbReference>
<dbReference type="Proteomes" id="UP000305202">
    <property type="component" value="Unassembled WGS sequence"/>
</dbReference>
<protein>
    <submittedName>
        <fullName evidence="3">Alpha/beta hydrolase</fullName>
    </submittedName>
</protein>
<comment type="caution">
    <text evidence="3">The sequence shown here is derived from an EMBL/GenBank/DDBJ whole genome shotgun (WGS) entry which is preliminary data.</text>
</comment>
<dbReference type="InterPro" id="IPR000639">
    <property type="entry name" value="Epox_hydrolase-like"/>
</dbReference>
<proteinExistence type="predicted"/>